<dbReference type="EMBL" id="AYKH01000001">
    <property type="protein sequence ID" value="ROO30590.1"/>
    <property type="molecule type" value="Genomic_DNA"/>
</dbReference>
<name>A0A423PYI6_9GAMM</name>
<keyword evidence="2" id="KW-1185">Reference proteome</keyword>
<gene>
    <name evidence="1" type="ORF">SAOR_00920</name>
</gene>
<dbReference type="AlphaFoldDB" id="A0A423PYI6"/>
<reference evidence="1 2" key="1">
    <citation type="submission" date="2013-10" db="EMBL/GenBank/DDBJ databases">
        <title>Salinisphaera orenii MK-B5 Genome Sequencing.</title>
        <authorList>
            <person name="Lai Q."/>
            <person name="Li C."/>
            <person name="Shao Z."/>
        </authorList>
    </citation>
    <scope>NUCLEOTIDE SEQUENCE [LARGE SCALE GENOMIC DNA]</scope>
    <source>
        <strain evidence="1 2">MK-B5</strain>
    </source>
</reference>
<dbReference type="Proteomes" id="UP000283993">
    <property type="component" value="Unassembled WGS sequence"/>
</dbReference>
<accession>A0A423PYI6</accession>
<sequence length="210" mass="22995">MAQDHSTYDSRGMPAKDVTASDYVFRAQSLGEACKVQVFPDRRLLMGIAGSVVYGMAWLHVLDQRGDDIDGLAGYATDELRRIFHHYKPALRECYVLHAGFSAAEGRVIGLLYQAENDFVPVRLPAGAVMHSPHLSGDAPGIDRAEALAEQARCGRRVPEFFDAMFANQKWQCEHRRLRAGVLLSDDYTLASVDSDGARVVQGAEAAAVA</sequence>
<evidence type="ECO:0000313" key="1">
    <source>
        <dbReference type="EMBL" id="ROO30590.1"/>
    </source>
</evidence>
<comment type="caution">
    <text evidence="1">The sequence shown here is derived from an EMBL/GenBank/DDBJ whole genome shotgun (WGS) entry which is preliminary data.</text>
</comment>
<proteinExistence type="predicted"/>
<organism evidence="1 2">
    <name type="scientific">Salinisphaera orenii MK-B5</name>
    <dbReference type="NCBI Taxonomy" id="856730"/>
    <lineage>
        <taxon>Bacteria</taxon>
        <taxon>Pseudomonadati</taxon>
        <taxon>Pseudomonadota</taxon>
        <taxon>Gammaproteobacteria</taxon>
        <taxon>Salinisphaerales</taxon>
        <taxon>Salinisphaeraceae</taxon>
        <taxon>Salinisphaera</taxon>
    </lineage>
</organism>
<evidence type="ECO:0000313" key="2">
    <source>
        <dbReference type="Proteomes" id="UP000283993"/>
    </source>
</evidence>
<protein>
    <submittedName>
        <fullName evidence="1">Uncharacterized protein</fullName>
    </submittedName>
</protein>